<evidence type="ECO:0000313" key="2">
    <source>
        <dbReference type="Proteomes" id="UP000028864"/>
    </source>
</evidence>
<dbReference type="RefSeq" id="WP_030133564.1">
    <property type="nucleotide sequence ID" value="NZ_LK021337.1"/>
</dbReference>
<dbReference type="EMBL" id="LK021337">
    <property type="protein sequence ID" value="CDQ43193.1"/>
    <property type="molecule type" value="Genomic_DNA"/>
</dbReference>
<proteinExistence type="predicted"/>
<organism evidence="1 2">
    <name type="scientific">Mycolicibacterium neoaurum</name>
    <name type="common">Mycobacterium neoaurum</name>
    <dbReference type="NCBI Taxonomy" id="1795"/>
    <lineage>
        <taxon>Bacteria</taxon>
        <taxon>Bacillati</taxon>
        <taxon>Actinomycetota</taxon>
        <taxon>Actinomycetes</taxon>
        <taxon>Mycobacteriales</taxon>
        <taxon>Mycobacteriaceae</taxon>
        <taxon>Mycolicibacterium</taxon>
    </lineage>
</organism>
<protein>
    <submittedName>
        <fullName evidence="1">Uncharacterized protein</fullName>
    </submittedName>
</protein>
<dbReference type="AlphaFoldDB" id="A0AAV2WHL4"/>
<reference evidence="1" key="1">
    <citation type="submission" date="2014-05" db="EMBL/GenBank/DDBJ databases">
        <authorList>
            <person name="Urmite Genomes"/>
        </authorList>
    </citation>
    <scope>NUCLEOTIDE SEQUENCE</scope>
    <source>
        <strain evidence="1">DSM 44074</strain>
    </source>
</reference>
<sequence length="93" mass="10036">MVKFIHGDCGQPIGTVDGTDGDLLAKKLEMMIGQFCDDMKRALETGMLGWRSSSMLGVSTQDALNVVADDPSPTNIVAACDEFSSYVQWICSD</sequence>
<evidence type="ECO:0000313" key="1">
    <source>
        <dbReference type="EMBL" id="CDQ43193.1"/>
    </source>
</evidence>
<name>A0AAV2WHL4_MYCNE</name>
<dbReference type="Proteomes" id="UP000028864">
    <property type="component" value="Unassembled WGS sequence"/>
</dbReference>
<reference evidence="1" key="2">
    <citation type="submission" date="2015-09" db="EMBL/GenBank/DDBJ databases">
        <title>Draft genome sequence of Mycobacterium neoaurum DSM 44074.</title>
        <authorList>
            <person name="Croce O."/>
            <person name="Robert C."/>
            <person name="Raoult D."/>
            <person name="Drancourt M."/>
        </authorList>
    </citation>
    <scope>NUCLEOTIDE SEQUENCE</scope>
    <source>
        <strain evidence="1">DSM 44074</strain>
    </source>
</reference>
<accession>A0AAV2WHL4</accession>
<gene>
    <name evidence="1" type="ORF">BN1047_01056</name>
</gene>